<keyword evidence="2" id="KW-0540">Nuclease</keyword>
<dbReference type="AlphaFoldDB" id="A7NHK9"/>
<reference evidence="2 3" key="1">
    <citation type="submission" date="2007-08" db="EMBL/GenBank/DDBJ databases">
        <title>Complete sequence of Roseiflexus castenholzii DSM 13941.</title>
        <authorList>
            <consortium name="US DOE Joint Genome Institute"/>
            <person name="Copeland A."/>
            <person name="Lucas S."/>
            <person name="Lapidus A."/>
            <person name="Barry K."/>
            <person name="Glavina del Rio T."/>
            <person name="Dalin E."/>
            <person name="Tice H."/>
            <person name="Pitluck S."/>
            <person name="Thompson L.S."/>
            <person name="Brettin T."/>
            <person name="Bruce D."/>
            <person name="Detter J.C."/>
            <person name="Han C."/>
            <person name="Tapia R."/>
            <person name="Schmutz J."/>
            <person name="Larimer F."/>
            <person name="Land M."/>
            <person name="Hauser L."/>
            <person name="Kyrpides N."/>
            <person name="Mikhailova N."/>
            <person name="Bryant D.A."/>
            <person name="Hanada S."/>
            <person name="Tsukatani Y."/>
            <person name="Richardson P."/>
        </authorList>
    </citation>
    <scope>NUCLEOTIDE SEQUENCE [LARGE SCALE GENOMIC DNA]</scope>
    <source>
        <strain evidence="3">DSM 13941 / HLO8</strain>
    </source>
</reference>
<dbReference type="Proteomes" id="UP000000263">
    <property type="component" value="Chromosome"/>
</dbReference>
<dbReference type="Pfam" id="PF13395">
    <property type="entry name" value="HNH_4"/>
    <property type="match status" value="1"/>
</dbReference>
<dbReference type="RefSeq" id="WP_012119386.1">
    <property type="nucleotide sequence ID" value="NC_009767.1"/>
</dbReference>
<proteinExistence type="predicted"/>
<keyword evidence="2" id="KW-0255">Endonuclease</keyword>
<evidence type="ECO:0000259" key="1">
    <source>
        <dbReference type="Pfam" id="PF13395"/>
    </source>
</evidence>
<name>A7NHK9_ROSCS</name>
<protein>
    <submittedName>
        <fullName evidence="2">HNH endonuclease</fullName>
    </submittedName>
</protein>
<organism evidence="2 3">
    <name type="scientific">Roseiflexus castenholzii (strain DSM 13941 / HLO8)</name>
    <dbReference type="NCBI Taxonomy" id="383372"/>
    <lineage>
        <taxon>Bacteria</taxon>
        <taxon>Bacillati</taxon>
        <taxon>Chloroflexota</taxon>
        <taxon>Chloroflexia</taxon>
        <taxon>Chloroflexales</taxon>
        <taxon>Roseiflexineae</taxon>
        <taxon>Roseiflexaceae</taxon>
        <taxon>Roseiflexus</taxon>
    </lineage>
</organism>
<accession>A7NHK9</accession>
<dbReference type="InterPro" id="IPR003615">
    <property type="entry name" value="HNH_nuc"/>
</dbReference>
<sequence>MVGLRMYSLPYSSHLPVSALAASFNDVTNSYKFYWFLSILEKIKDEQRRTLPILDLLAHMLAMVWYPTNYFRLSFGKQDRLGDIAVLLGERAGLPMNAAADLIAEAVLRHVSSDNDLGKSILNLARYVPYRFLRPFFAQDLMRGVRDTEVNSRIMGLAFSVFHDPVSPCLYRFVKLQQLCIEIQPLWFDYLQQNLSILRGFCLWHLVQYLQKNNPNVPNIAGKLFEPQERDLRQAREFWNIVLEQKGWLECIYSGSKLKRGQFTLDHFIPWSFVTHDALWNIVPASRSANSSKSDNLPKIEHYFDVFSSAQFEAVNIVSKKHSFARLLEDHVLLFKVASQDDFLWMDLESFRKTLFDSIAPQIQIARNMGFPSEWVYNNK</sequence>
<dbReference type="KEGG" id="rca:Rcas_0839"/>
<dbReference type="Gene3D" id="1.10.30.50">
    <property type="match status" value="1"/>
</dbReference>
<keyword evidence="3" id="KW-1185">Reference proteome</keyword>
<dbReference type="EMBL" id="CP000804">
    <property type="protein sequence ID" value="ABU56956.1"/>
    <property type="molecule type" value="Genomic_DNA"/>
</dbReference>
<dbReference type="eggNOG" id="COG3513">
    <property type="taxonomic scope" value="Bacteria"/>
</dbReference>
<dbReference type="GO" id="GO:0004519">
    <property type="term" value="F:endonuclease activity"/>
    <property type="evidence" value="ECO:0007669"/>
    <property type="project" value="UniProtKB-KW"/>
</dbReference>
<dbReference type="CDD" id="cd00085">
    <property type="entry name" value="HNHc"/>
    <property type="match status" value="1"/>
</dbReference>
<evidence type="ECO:0000313" key="3">
    <source>
        <dbReference type="Proteomes" id="UP000000263"/>
    </source>
</evidence>
<dbReference type="HOGENOM" id="CLU_047712_0_0_0"/>
<dbReference type="STRING" id="383372.Rcas_0839"/>
<feature type="domain" description="HNH nuclease" evidence="1">
    <location>
        <begin position="251"/>
        <end position="298"/>
    </location>
</feature>
<evidence type="ECO:0000313" key="2">
    <source>
        <dbReference type="EMBL" id="ABU56956.1"/>
    </source>
</evidence>
<gene>
    <name evidence="2" type="ordered locus">Rcas_0839</name>
</gene>
<keyword evidence="2" id="KW-0378">Hydrolase</keyword>